<keyword evidence="11" id="KW-1208">Phospholipid metabolism</keyword>
<evidence type="ECO:0000256" key="4">
    <source>
        <dbReference type="ARBA" id="ARBA00022691"/>
    </source>
</evidence>
<dbReference type="Pfam" id="PF04191">
    <property type="entry name" value="PEMT"/>
    <property type="match status" value="1"/>
</dbReference>
<keyword evidence="6" id="KW-0256">Endoplasmic reticulum</keyword>
<protein>
    <recommendedName>
        <fullName evidence="16">Protein-S-isoprenylcysteine O-methyltransferase</fullName>
    </recommendedName>
</protein>
<dbReference type="InterPro" id="IPR007318">
    <property type="entry name" value="Phopholipid_MeTrfase"/>
</dbReference>
<feature type="transmembrane region" description="Helical" evidence="12">
    <location>
        <begin position="188"/>
        <end position="204"/>
    </location>
</feature>
<comment type="subcellular location">
    <subcellularLocation>
        <location evidence="1">Endomembrane system</location>
        <topology evidence="1">Multi-pass membrane protein</topology>
    </subcellularLocation>
</comment>
<keyword evidence="7 12" id="KW-1133">Transmembrane helix</keyword>
<evidence type="ECO:0000256" key="5">
    <source>
        <dbReference type="ARBA" id="ARBA00022692"/>
    </source>
</evidence>
<keyword evidence="5 12" id="KW-0812">Transmembrane</keyword>
<keyword evidence="15" id="KW-1185">Reference proteome</keyword>
<feature type="signal peptide" evidence="13">
    <location>
        <begin position="1"/>
        <end position="27"/>
    </location>
</feature>
<evidence type="ECO:0000256" key="12">
    <source>
        <dbReference type="SAM" id="Phobius"/>
    </source>
</evidence>
<gene>
    <name evidence="14" type="ORF">VNI00_017447</name>
</gene>
<proteinExistence type="predicted"/>
<keyword evidence="13" id="KW-0732">Signal</keyword>
<evidence type="ECO:0000256" key="10">
    <source>
        <dbReference type="ARBA" id="ARBA00023209"/>
    </source>
</evidence>
<evidence type="ECO:0000256" key="8">
    <source>
        <dbReference type="ARBA" id="ARBA00023098"/>
    </source>
</evidence>
<dbReference type="PANTHER" id="PTHR12714:SF11">
    <property type="entry name" value="PROTEIN C-TERMINAL S-ISOPRENYLCYSTEINE CARBOXYL O-METHYLTRANSFERASE"/>
    <property type="match status" value="1"/>
</dbReference>
<feature type="transmembrane region" description="Helical" evidence="12">
    <location>
        <begin position="92"/>
        <end position="110"/>
    </location>
</feature>
<dbReference type="Gene3D" id="1.20.120.1630">
    <property type="match status" value="1"/>
</dbReference>
<keyword evidence="9 12" id="KW-0472">Membrane</keyword>
<evidence type="ECO:0000256" key="9">
    <source>
        <dbReference type="ARBA" id="ARBA00023136"/>
    </source>
</evidence>
<evidence type="ECO:0000313" key="15">
    <source>
        <dbReference type="Proteomes" id="UP001383192"/>
    </source>
</evidence>
<dbReference type="EMBL" id="JAYKXP010000172">
    <property type="protein sequence ID" value="KAK7021344.1"/>
    <property type="molecule type" value="Genomic_DNA"/>
</dbReference>
<dbReference type="GO" id="GO:0012505">
    <property type="term" value="C:endomembrane system"/>
    <property type="evidence" value="ECO:0007669"/>
    <property type="project" value="UniProtKB-SubCell"/>
</dbReference>
<dbReference type="GO" id="GO:0008168">
    <property type="term" value="F:methyltransferase activity"/>
    <property type="evidence" value="ECO:0007669"/>
    <property type="project" value="UniProtKB-KW"/>
</dbReference>
<evidence type="ECO:0000256" key="1">
    <source>
        <dbReference type="ARBA" id="ARBA00004127"/>
    </source>
</evidence>
<dbReference type="GO" id="GO:0008654">
    <property type="term" value="P:phospholipid biosynthetic process"/>
    <property type="evidence" value="ECO:0007669"/>
    <property type="project" value="UniProtKB-KW"/>
</dbReference>
<sequence length="237" mass="26497">MFAAQETLKLFKALLALLSAFAFAVSCTPPNGPPTIPPRPSLRDIASSEMREWITLNHITYILPVEVKLYWLASLNEIRYIFLEDSVHLPPTFLTGAILSIFGGIIRYITYRTLATAFTFEVVPAGARSKDPLKLAKLVTHGPYSIVRHPSYAGTVLNLVGSIMVHLVEGSWIRSELSGAHDGVKFCVYTWLSIISTACVLIMMRMGHEDRIMKGQFGEEWIQWSRNVPYKIVPGVC</sequence>
<keyword evidence="4" id="KW-0949">S-adenosyl-L-methionine</keyword>
<reference evidence="14 15" key="1">
    <citation type="submission" date="2024-01" db="EMBL/GenBank/DDBJ databases">
        <title>A draft genome for a cacao thread blight-causing isolate of Paramarasmius palmivorus.</title>
        <authorList>
            <person name="Baruah I.K."/>
            <person name="Bukari Y."/>
            <person name="Amoako-Attah I."/>
            <person name="Meinhardt L.W."/>
            <person name="Bailey B.A."/>
            <person name="Cohen S.P."/>
        </authorList>
    </citation>
    <scope>NUCLEOTIDE SEQUENCE [LARGE SCALE GENOMIC DNA]</scope>
    <source>
        <strain evidence="14 15">GH-12</strain>
    </source>
</reference>
<evidence type="ECO:0000256" key="6">
    <source>
        <dbReference type="ARBA" id="ARBA00022824"/>
    </source>
</evidence>
<evidence type="ECO:0008006" key="16">
    <source>
        <dbReference type="Google" id="ProtNLM"/>
    </source>
</evidence>
<accession>A0AAW0B6V1</accession>
<organism evidence="14 15">
    <name type="scientific">Paramarasmius palmivorus</name>
    <dbReference type="NCBI Taxonomy" id="297713"/>
    <lineage>
        <taxon>Eukaryota</taxon>
        <taxon>Fungi</taxon>
        <taxon>Dikarya</taxon>
        <taxon>Basidiomycota</taxon>
        <taxon>Agaricomycotina</taxon>
        <taxon>Agaricomycetes</taxon>
        <taxon>Agaricomycetidae</taxon>
        <taxon>Agaricales</taxon>
        <taxon>Marasmiineae</taxon>
        <taxon>Marasmiaceae</taxon>
        <taxon>Paramarasmius</taxon>
    </lineage>
</organism>
<name>A0AAW0B6V1_9AGAR</name>
<dbReference type="Proteomes" id="UP001383192">
    <property type="component" value="Unassembled WGS sequence"/>
</dbReference>
<dbReference type="AlphaFoldDB" id="A0AAW0B6V1"/>
<dbReference type="PANTHER" id="PTHR12714">
    <property type="entry name" value="PROTEIN-S ISOPRENYLCYSTEINE O-METHYLTRANSFERASE"/>
    <property type="match status" value="1"/>
</dbReference>
<feature type="transmembrane region" description="Helical" evidence="12">
    <location>
        <begin position="151"/>
        <end position="168"/>
    </location>
</feature>
<feature type="chain" id="PRO_5043384730" description="Protein-S-isoprenylcysteine O-methyltransferase" evidence="13">
    <location>
        <begin position="28"/>
        <end position="237"/>
    </location>
</feature>
<keyword evidence="2" id="KW-0444">Lipid biosynthesis</keyword>
<evidence type="ECO:0000256" key="7">
    <source>
        <dbReference type="ARBA" id="ARBA00022989"/>
    </source>
</evidence>
<evidence type="ECO:0000256" key="11">
    <source>
        <dbReference type="ARBA" id="ARBA00023264"/>
    </source>
</evidence>
<dbReference type="GO" id="GO:0032259">
    <property type="term" value="P:methylation"/>
    <property type="evidence" value="ECO:0007669"/>
    <property type="project" value="UniProtKB-KW"/>
</dbReference>
<keyword evidence="3" id="KW-0808">Transferase</keyword>
<comment type="caution">
    <text evidence="14">The sequence shown here is derived from an EMBL/GenBank/DDBJ whole genome shotgun (WGS) entry which is preliminary data.</text>
</comment>
<evidence type="ECO:0000256" key="3">
    <source>
        <dbReference type="ARBA" id="ARBA00022603"/>
    </source>
</evidence>
<evidence type="ECO:0000256" key="2">
    <source>
        <dbReference type="ARBA" id="ARBA00022516"/>
    </source>
</evidence>
<evidence type="ECO:0000313" key="14">
    <source>
        <dbReference type="EMBL" id="KAK7021344.1"/>
    </source>
</evidence>
<keyword evidence="8" id="KW-0443">Lipid metabolism</keyword>
<keyword evidence="10" id="KW-0594">Phospholipid biosynthesis</keyword>
<keyword evidence="3" id="KW-0489">Methyltransferase</keyword>
<evidence type="ECO:0000256" key="13">
    <source>
        <dbReference type="SAM" id="SignalP"/>
    </source>
</evidence>